<reference evidence="1 2" key="1">
    <citation type="journal article" date="2018" name="Nat. Ecol. Evol.">
        <title>Pezizomycetes genomes reveal the molecular basis of ectomycorrhizal truffle lifestyle.</title>
        <authorList>
            <person name="Murat C."/>
            <person name="Payen T."/>
            <person name="Noel B."/>
            <person name="Kuo A."/>
            <person name="Morin E."/>
            <person name="Chen J."/>
            <person name="Kohler A."/>
            <person name="Krizsan K."/>
            <person name="Balestrini R."/>
            <person name="Da Silva C."/>
            <person name="Montanini B."/>
            <person name="Hainaut M."/>
            <person name="Levati E."/>
            <person name="Barry K.W."/>
            <person name="Belfiori B."/>
            <person name="Cichocki N."/>
            <person name="Clum A."/>
            <person name="Dockter R.B."/>
            <person name="Fauchery L."/>
            <person name="Guy J."/>
            <person name="Iotti M."/>
            <person name="Le Tacon F."/>
            <person name="Lindquist E.A."/>
            <person name="Lipzen A."/>
            <person name="Malagnac F."/>
            <person name="Mello A."/>
            <person name="Molinier V."/>
            <person name="Miyauchi S."/>
            <person name="Poulain J."/>
            <person name="Riccioni C."/>
            <person name="Rubini A."/>
            <person name="Sitrit Y."/>
            <person name="Splivallo R."/>
            <person name="Traeger S."/>
            <person name="Wang M."/>
            <person name="Zifcakova L."/>
            <person name="Wipf D."/>
            <person name="Zambonelli A."/>
            <person name="Paolocci F."/>
            <person name="Nowrousian M."/>
            <person name="Ottonello S."/>
            <person name="Baldrian P."/>
            <person name="Spatafora J.W."/>
            <person name="Henrissat B."/>
            <person name="Nagy L.G."/>
            <person name="Aury J.M."/>
            <person name="Wincker P."/>
            <person name="Grigoriev I.V."/>
            <person name="Bonfante P."/>
            <person name="Martin F.M."/>
        </authorList>
    </citation>
    <scope>NUCLEOTIDE SEQUENCE [LARGE SCALE GENOMIC DNA]</scope>
    <source>
        <strain evidence="1 2">RN42</strain>
    </source>
</reference>
<protein>
    <recommendedName>
        <fullName evidence="3">F-box domain-containing protein</fullName>
    </recommendedName>
</protein>
<dbReference type="AlphaFoldDB" id="A0A3N4HFS6"/>
<name>A0A3N4HFS6_ASCIM</name>
<accession>A0A3N4HFS6</accession>
<keyword evidence="2" id="KW-1185">Reference proteome</keyword>
<gene>
    <name evidence="1" type="ORF">BJ508DRAFT_314257</name>
</gene>
<organism evidence="1 2">
    <name type="scientific">Ascobolus immersus RN42</name>
    <dbReference type="NCBI Taxonomy" id="1160509"/>
    <lineage>
        <taxon>Eukaryota</taxon>
        <taxon>Fungi</taxon>
        <taxon>Dikarya</taxon>
        <taxon>Ascomycota</taxon>
        <taxon>Pezizomycotina</taxon>
        <taxon>Pezizomycetes</taxon>
        <taxon>Pezizales</taxon>
        <taxon>Ascobolaceae</taxon>
        <taxon>Ascobolus</taxon>
    </lineage>
</organism>
<evidence type="ECO:0008006" key="3">
    <source>
        <dbReference type="Google" id="ProtNLM"/>
    </source>
</evidence>
<dbReference type="Proteomes" id="UP000275078">
    <property type="component" value="Unassembled WGS sequence"/>
</dbReference>
<dbReference type="EMBL" id="ML119838">
    <property type="protein sequence ID" value="RPA72992.1"/>
    <property type="molecule type" value="Genomic_DNA"/>
</dbReference>
<evidence type="ECO:0000313" key="1">
    <source>
        <dbReference type="EMBL" id="RPA72992.1"/>
    </source>
</evidence>
<proteinExistence type="predicted"/>
<evidence type="ECO:0000313" key="2">
    <source>
        <dbReference type="Proteomes" id="UP000275078"/>
    </source>
</evidence>
<sequence>MLDYESNPIRGFKGFLTMPNELVIAIGNKLDDWRDLQCLAQVNKRVRQVLYYKATKFKTMWFALPASEIVWFGQELLWRSNLDIILDLKNICGLDPNNHTGISGYGYETFNKFEVTWDENINWFRNIACMCNTLQYIPIPRLQMLFQVRNACPSTRQHSLFLQSLDTMTPIGLITYLRELLLSDEGIKGLCNVHSSLRDLMSSMAIVFGNARRAGMDLVLIPCDSTTDLLGRHYKPVFESDLYIIDGFVPRTTKALDLLLLVQYYRLVSEMLNAKNSQHESTIKCLFYEKTIQVVSDVEDFWPILQRMYANWDRIEGYIERGEDIPRYISQIEECSL</sequence>